<dbReference type="AlphaFoldDB" id="A0A5B7YAK9"/>
<comment type="pathway">
    <text evidence="6">Glycan metabolism; bacterial cellulose biosynthesis.</text>
</comment>
<evidence type="ECO:0000313" key="8">
    <source>
        <dbReference type="Proteomes" id="UP000304912"/>
    </source>
</evidence>
<sequence length="755" mass="82567">MRTMLTGAFIALLMTFTAFAQQTSQTRLSSFYPGDSTLRLQGKQDSVTLALPLAAGQEVKNAAISIEAVNSKALIKPRSILNVRFNNATIGQIHLDPERPSISSQVTIPASLWRSGFNNLTFAVSQHYANQCVDGGAPELWSEINLYNSMLSVTTQRAQASPVIQDLSGFFSPGIGAQDNVTLVTVKDDDDSIFTHSLPGVAQALALRNQYKPLSITYQEAASKPALPPLPDAGKWDDALAQRYQKSSWYMAETKADQVHALIGTRSALKPFLSDALHQRISGPFLAMDQTPQVKSEQTTLVEGTTRLIVSGETAEQVRQAALTLGLMDDALNPDSVLQIDAEESSKVSLSGRSLRPGQQYTFAQIGQRDIVMRGEDSFSQPLTFHLPADFYVPENASVSLKLDFGYGAAFGPGSMMNILVNDELVHGLTLDNPNGQSFQDYALEIPARHLRGGINTINFDVVMRAPVTGQACDDISGSHLIFQVRNSSEIEFPEAGQVATQPDLALFRDTAFPFARINNDDPVAIYINDEGMTSAALTLSAKLAQVAGMPLPDIQIEQGLQSSLTDNAIILSTPEALPDTFSSDYTTSLTATKRWPYRLQNELHNRIRRVADDKGHAPLTTRGATTQQSGLEDMAVLIAEKNPASESTGNVYIIATQTPELMTTRINELVSLSLWGQMAGDFFSWQDAESPLLAMQVADQFEMGEAGNGWLSLRMWLSNNPWYWLVGVALIVIISTFIAVLLLRRRNKAMTEQW</sequence>
<keyword evidence="2 6" id="KW-1003">Cell membrane</keyword>
<keyword evidence="6" id="KW-0732">Signal</keyword>
<protein>
    <recommendedName>
        <fullName evidence="6">Cyclic di-GMP-binding protein</fullName>
    </recommendedName>
    <alternativeName>
        <fullName evidence="6">Cellulose synthase regulatory subunit</fullName>
    </alternativeName>
</protein>
<keyword evidence="6" id="KW-0135">Cellulose biosynthesis</keyword>
<dbReference type="PANTHER" id="PTHR39083:SF1">
    <property type="entry name" value="CYCLIC DI-GMP-BINDING PROTEIN"/>
    <property type="match status" value="1"/>
</dbReference>
<reference evidence="7 8" key="1">
    <citation type="submission" date="2019-04" db="EMBL/GenBank/DDBJ databases">
        <title>Salinimonas iocasae sp. nov., a halophilic bacterium isolated from the outer tube casing of tubeworms in Okinawa Trough.</title>
        <authorList>
            <person name="Zhang H."/>
            <person name="Wang H."/>
            <person name="Li C."/>
        </authorList>
    </citation>
    <scope>NUCLEOTIDE SEQUENCE [LARGE SCALE GENOMIC DNA]</scope>
    <source>
        <strain evidence="7 8">KX18D6</strain>
    </source>
</reference>
<dbReference type="KEGG" id="salk:FBQ74_02875"/>
<dbReference type="UniPathway" id="UPA00694"/>
<dbReference type="Gene3D" id="2.60.120.260">
    <property type="entry name" value="Galactose-binding domain-like"/>
    <property type="match status" value="2"/>
</dbReference>
<proteinExistence type="inferred from homology"/>
<comment type="function">
    <text evidence="6">Binds the cellulose synthase activator, bis-(3'-5') cyclic diguanylic acid (c-di-GMP).</text>
</comment>
<dbReference type="Pfam" id="PF03170">
    <property type="entry name" value="BcsB"/>
    <property type="match status" value="1"/>
</dbReference>
<dbReference type="GO" id="GO:0030244">
    <property type="term" value="P:cellulose biosynthetic process"/>
    <property type="evidence" value="ECO:0007669"/>
    <property type="project" value="UniProtKB-KW"/>
</dbReference>
<keyword evidence="6" id="KW-0973">c-di-GMP</keyword>
<organism evidence="7 8">
    <name type="scientific">Salinimonas iocasae</name>
    <dbReference type="NCBI Taxonomy" id="2572577"/>
    <lineage>
        <taxon>Bacteria</taxon>
        <taxon>Pseudomonadati</taxon>
        <taxon>Pseudomonadota</taxon>
        <taxon>Gammaproteobacteria</taxon>
        <taxon>Alteromonadales</taxon>
        <taxon>Alteromonadaceae</taxon>
        <taxon>Alteromonas/Salinimonas group</taxon>
        <taxon>Salinimonas</taxon>
    </lineage>
</organism>
<comment type="subunit">
    <text evidence="6">Tightly associated with the cellulose synthase catalytic subunit.</text>
</comment>
<gene>
    <name evidence="7" type="ORF">FBQ74_02875</name>
</gene>
<comment type="subcellular location">
    <subcellularLocation>
        <location evidence="6">Cell inner membrane</location>
    </subcellularLocation>
    <subcellularLocation>
        <location evidence="1">Cell membrane</location>
        <topology evidence="1">Single-pass membrane protein</topology>
    </subcellularLocation>
</comment>
<name>A0A5B7YAK9_9ALTE</name>
<evidence type="ECO:0000256" key="4">
    <source>
        <dbReference type="ARBA" id="ARBA00022989"/>
    </source>
</evidence>
<evidence type="ECO:0000256" key="2">
    <source>
        <dbReference type="ARBA" id="ARBA00022475"/>
    </source>
</evidence>
<keyword evidence="6" id="KW-0997">Cell inner membrane</keyword>
<accession>A0A5B7YAK9</accession>
<evidence type="ECO:0000256" key="6">
    <source>
        <dbReference type="RuleBase" id="RU365021"/>
    </source>
</evidence>
<keyword evidence="5 6" id="KW-0472">Membrane</keyword>
<dbReference type="InterPro" id="IPR018513">
    <property type="entry name" value="Cell_synthase_bac"/>
</dbReference>
<keyword evidence="4 6" id="KW-1133">Transmembrane helix</keyword>
<feature type="signal peptide" evidence="6">
    <location>
        <begin position="1"/>
        <end position="20"/>
    </location>
</feature>
<keyword evidence="8" id="KW-1185">Reference proteome</keyword>
<evidence type="ECO:0000313" key="7">
    <source>
        <dbReference type="EMBL" id="QCZ92480.1"/>
    </source>
</evidence>
<feature type="transmembrane region" description="Helical" evidence="6">
    <location>
        <begin position="723"/>
        <end position="744"/>
    </location>
</feature>
<dbReference type="PANTHER" id="PTHR39083">
    <property type="entry name" value="CYCLIC DI-GMP-BINDING PROTEIN"/>
    <property type="match status" value="1"/>
</dbReference>
<dbReference type="GO" id="GO:0006011">
    <property type="term" value="P:UDP-alpha-D-glucose metabolic process"/>
    <property type="evidence" value="ECO:0007669"/>
    <property type="project" value="InterPro"/>
</dbReference>
<dbReference type="RefSeq" id="WP_139755233.1">
    <property type="nucleotide sequence ID" value="NZ_CP039852.1"/>
</dbReference>
<keyword evidence="3 6" id="KW-0812">Transmembrane</keyword>
<feature type="chain" id="PRO_5023033839" description="Cyclic di-GMP-binding protein" evidence="6">
    <location>
        <begin position="21"/>
        <end position="755"/>
    </location>
</feature>
<dbReference type="GO" id="GO:0005886">
    <property type="term" value="C:plasma membrane"/>
    <property type="evidence" value="ECO:0007669"/>
    <property type="project" value="UniProtKB-SubCell"/>
</dbReference>
<evidence type="ECO:0000256" key="1">
    <source>
        <dbReference type="ARBA" id="ARBA00004162"/>
    </source>
</evidence>
<comment type="similarity">
    <text evidence="6">Belongs to the AcsB/BcsB family.</text>
</comment>
<dbReference type="EMBL" id="CP039852">
    <property type="protein sequence ID" value="QCZ92480.1"/>
    <property type="molecule type" value="Genomic_DNA"/>
</dbReference>
<dbReference type="Proteomes" id="UP000304912">
    <property type="component" value="Chromosome"/>
</dbReference>
<evidence type="ECO:0000256" key="5">
    <source>
        <dbReference type="ARBA" id="ARBA00023136"/>
    </source>
</evidence>
<dbReference type="OrthoDB" id="9806702at2"/>
<evidence type="ECO:0000256" key="3">
    <source>
        <dbReference type="ARBA" id="ARBA00022692"/>
    </source>
</evidence>